<dbReference type="PANTHER" id="PTHR21343:SF1">
    <property type="entry name" value="COBYRIC ACID SYNTHASE"/>
    <property type="match status" value="1"/>
</dbReference>
<comment type="function">
    <text evidence="6 7">Catalyzes amidations at positions B, D, E, and G on adenosylcobyrinic A,C-diamide. NH(2) groups are provided by glutamine, and one molecule of ATP is hydrogenolyzed for each amidation.</text>
</comment>
<name>A0ABT4IM96_9EURY</name>
<dbReference type="InterPro" id="IPR004459">
    <property type="entry name" value="CobQ_synth"/>
</dbReference>
<feature type="active site" evidence="7">
    <location>
        <position position="423"/>
    </location>
</feature>
<dbReference type="EMBL" id="JAPTGC010000003">
    <property type="protein sequence ID" value="MCZ0862230.1"/>
    <property type="molecule type" value="Genomic_DNA"/>
</dbReference>
<dbReference type="CDD" id="cd05389">
    <property type="entry name" value="CobQ_N"/>
    <property type="match status" value="1"/>
</dbReference>
<evidence type="ECO:0000256" key="5">
    <source>
        <dbReference type="ARBA" id="ARBA00022962"/>
    </source>
</evidence>
<evidence type="ECO:0000256" key="3">
    <source>
        <dbReference type="ARBA" id="ARBA00014921"/>
    </source>
</evidence>
<dbReference type="PANTHER" id="PTHR21343">
    <property type="entry name" value="DETHIOBIOTIN SYNTHETASE"/>
    <property type="match status" value="1"/>
</dbReference>
<dbReference type="PROSITE" id="PS51273">
    <property type="entry name" value="GATASE_TYPE_1"/>
    <property type="match status" value="1"/>
</dbReference>
<dbReference type="InterPro" id="IPR033949">
    <property type="entry name" value="CobQ_GATase1"/>
</dbReference>
<dbReference type="CDD" id="cd01750">
    <property type="entry name" value="GATase1_CobQ"/>
    <property type="match status" value="1"/>
</dbReference>
<dbReference type="InterPro" id="IPR027417">
    <property type="entry name" value="P-loop_NTPase"/>
</dbReference>
<feature type="domain" description="CobQ/CobB/MinD/ParA nucleotide binding" evidence="8">
    <location>
        <begin position="3"/>
        <end position="225"/>
    </location>
</feature>
<dbReference type="SUPFAM" id="SSF52540">
    <property type="entry name" value="P-loop containing nucleoside triphosphate hydrolases"/>
    <property type="match status" value="1"/>
</dbReference>
<dbReference type="Pfam" id="PF07685">
    <property type="entry name" value="GATase_3"/>
    <property type="match status" value="1"/>
</dbReference>
<keyword evidence="4 7" id="KW-0169">Cobalamin biosynthesis</keyword>
<dbReference type="NCBIfam" id="NF001989">
    <property type="entry name" value="PRK00784.1"/>
    <property type="match status" value="1"/>
</dbReference>
<evidence type="ECO:0000256" key="7">
    <source>
        <dbReference type="HAMAP-Rule" id="MF_00028"/>
    </source>
</evidence>
<comment type="similarity">
    <text evidence="2 7">Belongs to the CobB/CobQ family. CobQ subfamily.</text>
</comment>
<dbReference type="RefSeq" id="WP_268922456.1">
    <property type="nucleotide sequence ID" value="NZ_JAPTGC010000003.1"/>
</dbReference>
<evidence type="ECO:0000313" key="11">
    <source>
        <dbReference type="Proteomes" id="UP001141336"/>
    </source>
</evidence>
<dbReference type="Gene3D" id="3.40.50.880">
    <property type="match status" value="1"/>
</dbReference>
<dbReference type="PROSITE" id="PS51274">
    <property type="entry name" value="GATASE_COBBQ"/>
    <property type="match status" value="1"/>
</dbReference>
<keyword evidence="5 7" id="KW-0315">Glutamine amidotransferase</keyword>
<accession>A0ABT4IM96</accession>
<keyword evidence="11" id="KW-1185">Reference proteome</keyword>
<evidence type="ECO:0000259" key="8">
    <source>
        <dbReference type="Pfam" id="PF01656"/>
    </source>
</evidence>
<reference evidence="10" key="1">
    <citation type="submission" date="2022-12" db="EMBL/GenBank/DDBJ databases">
        <title>Isolation and characterisation of novel Methanocorpusculum spp. from native Australian herbivores indicates the genus is ancestrally host-associated.</title>
        <authorList>
            <person name="Volmer J.G."/>
            <person name="Soo R.M."/>
            <person name="Evans P.N."/>
            <person name="Hoedt E.C."/>
            <person name="Astorga Alsina A.L."/>
            <person name="Woodcroft B.J."/>
            <person name="Tyson G.W."/>
            <person name="Hugenholtz P."/>
            <person name="Morrison M."/>
        </authorList>
    </citation>
    <scope>NUCLEOTIDE SEQUENCE</scope>
    <source>
        <strain evidence="10">CW153</strain>
    </source>
</reference>
<protein>
    <recommendedName>
        <fullName evidence="3 7">Probable cobyric acid synthase</fullName>
    </recommendedName>
</protein>
<comment type="pathway">
    <text evidence="1 7">Cofactor biosynthesis; adenosylcobalamin biosynthesis.</text>
</comment>
<dbReference type="Pfam" id="PF01656">
    <property type="entry name" value="CbiA"/>
    <property type="match status" value="1"/>
</dbReference>
<evidence type="ECO:0000256" key="2">
    <source>
        <dbReference type="ARBA" id="ARBA00006205"/>
    </source>
</evidence>
<dbReference type="InterPro" id="IPR011698">
    <property type="entry name" value="GATase_3"/>
</dbReference>
<sequence length="484" mass="51764">MSLMVLGTSSHAGKSSITAGICRILSDRGIPVAPFKAQNMSLNSYITEEGAEIGIAQATQAFAARARPVAEMNPVLLKPKGNSVSQVVLLGKPWKDTKIGDYYQETEFLLNEAVAAYDRLKTEYTNIIVEGAGGAAEVNLYDRDIANIQLAKRLRIPIILVADIERGGVFAQVYGTIALLPDDVRPLVKGIVVNKFRGDAELFASGRRILEELTGVPVLGVVPWLKLGIPEEDSLSLGDKVPAVREVRVAVIRYPHIANFTDFSLLEEAASVEYVLPGTELDSYDAVILPGTKNTVRDLACLWSSGAAEQVRAYAKTNRPVIGVCGGYQMLGESIIDNAIEGDVVAEYAGLGLLPVTTRFDRYDKVTRQVRRESSGFGPVLSRVKDAAGYEIHSGLSTVSGRTAFADEGAVDAGGLIFGTYMHGLFANAGMVDALVGYLAEQKKVAYTPVSEAGDPYAVLARHLEGCLDVEQILALATGCVPAA</sequence>
<dbReference type="NCBIfam" id="TIGR00313">
    <property type="entry name" value="cobQ"/>
    <property type="match status" value="1"/>
</dbReference>
<dbReference type="InterPro" id="IPR002586">
    <property type="entry name" value="CobQ/CobB/MinD/ParA_Nub-bd_dom"/>
</dbReference>
<feature type="domain" description="CobB/CobQ-like glutamine amidotransferase" evidence="9">
    <location>
        <begin position="248"/>
        <end position="429"/>
    </location>
</feature>
<dbReference type="Gene3D" id="3.40.50.300">
    <property type="entry name" value="P-loop containing nucleotide triphosphate hydrolases"/>
    <property type="match status" value="1"/>
</dbReference>
<gene>
    <name evidence="7" type="primary">cobQ</name>
    <name evidence="10" type="ORF">O0S09_03035</name>
</gene>
<dbReference type="InterPro" id="IPR047045">
    <property type="entry name" value="CobQ_N"/>
</dbReference>
<dbReference type="InterPro" id="IPR029062">
    <property type="entry name" value="Class_I_gatase-like"/>
</dbReference>
<organism evidence="10 11">
    <name type="scientific">Methanocorpusculum vombati</name>
    <dbReference type="NCBI Taxonomy" id="3002864"/>
    <lineage>
        <taxon>Archaea</taxon>
        <taxon>Methanobacteriati</taxon>
        <taxon>Methanobacteriota</taxon>
        <taxon>Stenosarchaea group</taxon>
        <taxon>Methanomicrobia</taxon>
        <taxon>Methanomicrobiales</taxon>
        <taxon>Methanocorpusculaceae</taxon>
        <taxon>Methanocorpusculum</taxon>
    </lineage>
</organism>
<evidence type="ECO:0000259" key="9">
    <source>
        <dbReference type="Pfam" id="PF07685"/>
    </source>
</evidence>
<evidence type="ECO:0000313" key="10">
    <source>
        <dbReference type="EMBL" id="MCZ0862230.1"/>
    </source>
</evidence>
<feature type="active site" description="Nucleophile" evidence="7">
    <location>
        <position position="325"/>
    </location>
</feature>
<evidence type="ECO:0000256" key="6">
    <source>
        <dbReference type="ARBA" id="ARBA00025166"/>
    </source>
</evidence>
<evidence type="ECO:0000256" key="4">
    <source>
        <dbReference type="ARBA" id="ARBA00022573"/>
    </source>
</evidence>
<evidence type="ECO:0000256" key="1">
    <source>
        <dbReference type="ARBA" id="ARBA00004953"/>
    </source>
</evidence>
<proteinExistence type="inferred from homology"/>
<dbReference type="HAMAP" id="MF_00028">
    <property type="entry name" value="CobQ"/>
    <property type="match status" value="1"/>
</dbReference>
<dbReference type="SUPFAM" id="SSF52317">
    <property type="entry name" value="Class I glutamine amidotransferase-like"/>
    <property type="match status" value="1"/>
</dbReference>
<dbReference type="Proteomes" id="UP001141336">
    <property type="component" value="Unassembled WGS sequence"/>
</dbReference>
<comment type="caution">
    <text evidence="10">The sequence shown here is derived from an EMBL/GenBank/DDBJ whole genome shotgun (WGS) entry which is preliminary data.</text>
</comment>